<feature type="compositionally biased region" description="Basic residues" evidence="2">
    <location>
        <begin position="44"/>
        <end position="58"/>
    </location>
</feature>
<dbReference type="Pfam" id="PF00080">
    <property type="entry name" value="Sod_Cu"/>
    <property type="match status" value="1"/>
</dbReference>
<dbReference type="SUPFAM" id="SSF49329">
    <property type="entry name" value="Cu,Zn superoxide dismutase-like"/>
    <property type="match status" value="1"/>
</dbReference>
<name>A0A8X8WN59_SALSN</name>
<organism evidence="4">
    <name type="scientific">Salvia splendens</name>
    <name type="common">Scarlet sage</name>
    <dbReference type="NCBI Taxonomy" id="180675"/>
    <lineage>
        <taxon>Eukaryota</taxon>
        <taxon>Viridiplantae</taxon>
        <taxon>Streptophyta</taxon>
        <taxon>Embryophyta</taxon>
        <taxon>Tracheophyta</taxon>
        <taxon>Spermatophyta</taxon>
        <taxon>Magnoliopsida</taxon>
        <taxon>eudicotyledons</taxon>
        <taxon>Gunneridae</taxon>
        <taxon>Pentapetalae</taxon>
        <taxon>asterids</taxon>
        <taxon>lamiids</taxon>
        <taxon>Lamiales</taxon>
        <taxon>Lamiaceae</taxon>
        <taxon>Nepetoideae</taxon>
        <taxon>Mentheae</taxon>
        <taxon>Salviinae</taxon>
        <taxon>Salvia</taxon>
        <taxon>Salvia subgen. Calosphace</taxon>
        <taxon>core Calosphace</taxon>
    </lineage>
</organism>
<evidence type="ECO:0000313" key="4">
    <source>
        <dbReference type="EMBL" id="KAG6398580.1"/>
    </source>
</evidence>
<dbReference type="EMBL" id="PNBA02000015">
    <property type="protein sequence ID" value="KAG6398580.1"/>
    <property type="molecule type" value="Genomic_DNA"/>
</dbReference>
<keyword evidence="5" id="KW-1185">Reference proteome</keyword>
<feature type="domain" description="Superoxide dismutase copper/zinc binding" evidence="3">
    <location>
        <begin position="192"/>
        <end position="320"/>
    </location>
</feature>
<feature type="compositionally biased region" description="Polar residues" evidence="2">
    <location>
        <begin position="32"/>
        <end position="43"/>
    </location>
</feature>
<feature type="region of interest" description="Disordered" evidence="2">
    <location>
        <begin position="237"/>
        <end position="299"/>
    </location>
</feature>
<accession>A0A8X8WN59</accession>
<feature type="region of interest" description="Disordered" evidence="2">
    <location>
        <begin position="97"/>
        <end position="120"/>
    </location>
</feature>
<protein>
    <recommendedName>
        <fullName evidence="3">Superoxide dismutase copper/zinc binding domain-containing protein</fullName>
    </recommendedName>
</protein>
<dbReference type="InterPro" id="IPR036423">
    <property type="entry name" value="SOD-like_Cu/Zn_dom_sf"/>
</dbReference>
<evidence type="ECO:0000313" key="5">
    <source>
        <dbReference type="Proteomes" id="UP000298416"/>
    </source>
</evidence>
<feature type="compositionally biased region" description="Polar residues" evidence="2">
    <location>
        <begin position="251"/>
        <end position="267"/>
    </location>
</feature>
<gene>
    <name evidence="4" type="ORF">SASPL_140047</name>
</gene>
<dbReference type="GO" id="GO:0016071">
    <property type="term" value="P:mRNA metabolic process"/>
    <property type="evidence" value="ECO:0007669"/>
    <property type="project" value="UniProtKB-ARBA"/>
</dbReference>
<dbReference type="InterPro" id="IPR024134">
    <property type="entry name" value="SOD_Cu/Zn_/chaperone"/>
</dbReference>
<dbReference type="Proteomes" id="UP000298416">
    <property type="component" value="Unassembled WGS sequence"/>
</dbReference>
<evidence type="ECO:0000256" key="1">
    <source>
        <dbReference type="ARBA" id="ARBA00023008"/>
    </source>
</evidence>
<dbReference type="GO" id="GO:0006801">
    <property type="term" value="P:superoxide metabolic process"/>
    <property type="evidence" value="ECO:0007669"/>
    <property type="project" value="InterPro"/>
</dbReference>
<sequence length="365" mass="40041">MATEILRPQDALVHRFRVHTTSCPRRKISPASGASTSLASNQNHQRRPSPKQEKKPRKPNQGGDARRRREVVFPAVGKVTLLRRGESVNSIANRIGDSNPVDSVEVDPARSLRSRSDSELVVPKKVRAPPPPMVNVYAGAGFDSSPSPRCLPRPTFAGMRGAFDDGATRSLRRMLPNGAGIALSLSAQQQCTIYFTQEGDGHTNVTGNISGLKPGLHGLHVHDQWLHVDWADTGSPQTHVQVASQDHHQTSDQLKNSSNKLQQQGQTNKKKSSSRPHFNPTGKDHGAPDDEIRHAGDLGNITAGDNGTVTLTIVDKQVGFLSAHFLSVLTKLALELSYPSHRLYPRPWFRSSRHHSVLPRLVPRI</sequence>
<feature type="compositionally biased region" description="Basic and acidic residues" evidence="2">
    <location>
        <begin position="282"/>
        <end position="296"/>
    </location>
</feature>
<dbReference type="GO" id="GO:0005507">
    <property type="term" value="F:copper ion binding"/>
    <property type="evidence" value="ECO:0007669"/>
    <property type="project" value="InterPro"/>
</dbReference>
<feature type="compositionally biased region" description="Basic and acidic residues" evidence="2">
    <location>
        <begin position="107"/>
        <end position="118"/>
    </location>
</feature>
<dbReference type="AlphaFoldDB" id="A0A8X8WN59"/>
<dbReference type="PANTHER" id="PTHR10003">
    <property type="entry name" value="SUPEROXIDE DISMUTASE CU-ZN -RELATED"/>
    <property type="match status" value="1"/>
</dbReference>
<dbReference type="Gene3D" id="2.60.40.200">
    <property type="entry name" value="Superoxide dismutase, copper/zinc binding domain"/>
    <property type="match status" value="1"/>
</dbReference>
<reference evidence="4" key="1">
    <citation type="submission" date="2018-01" db="EMBL/GenBank/DDBJ databases">
        <authorList>
            <person name="Mao J.F."/>
        </authorList>
    </citation>
    <scope>NUCLEOTIDE SEQUENCE</scope>
    <source>
        <strain evidence="4">Huo1</strain>
        <tissue evidence="4">Leaf</tissue>
    </source>
</reference>
<dbReference type="InterPro" id="IPR028322">
    <property type="entry name" value="PNRC-like_rgn"/>
</dbReference>
<keyword evidence="1" id="KW-0186">Copper</keyword>
<proteinExistence type="predicted"/>
<comment type="caution">
    <text evidence="4">The sequence shown here is derived from an EMBL/GenBank/DDBJ whole genome shotgun (WGS) entry which is preliminary data.</text>
</comment>
<dbReference type="Pfam" id="PF15365">
    <property type="entry name" value="PNRC"/>
    <property type="match status" value="1"/>
</dbReference>
<reference evidence="4" key="2">
    <citation type="submission" date="2020-08" db="EMBL/GenBank/DDBJ databases">
        <title>Plant Genome Project.</title>
        <authorList>
            <person name="Zhang R.-G."/>
        </authorList>
    </citation>
    <scope>NUCLEOTIDE SEQUENCE</scope>
    <source>
        <strain evidence="4">Huo1</strain>
        <tissue evidence="4">Leaf</tissue>
    </source>
</reference>
<evidence type="ECO:0000256" key="2">
    <source>
        <dbReference type="SAM" id="MobiDB-lite"/>
    </source>
</evidence>
<dbReference type="InterPro" id="IPR001424">
    <property type="entry name" value="SOD_Cu_Zn_dom"/>
</dbReference>
<evidence type="ECO:0000259" key="3">
    <source>
        <dbReference type="Pfam" id="PF00080"/>
    </source>
</evidence>
<feature type="region of interest" description="Disordered" evidence="2">
    <location>
        <begin position="22"/>
        <end position="71"/>
    </location>
</feature>